<sequence>MTTGLTSRLRAPAVVALAGAALAAALVVRDPHVGGSWGRCPFLLLTGVPCPACGGLRATNDLLHGQLAGAVHSNLYAVGTAGLAVLAFAVWTVAAASARPVPLRRHSTTLLVAWFVGLVVFGLVRLLPGLSALRP</sequence>
<dbReference type="RefSeq" id="WP_091760654.1">
    <property type="nucleotide sequence ID" value="NZ_FOHB01000006.1"/>
</dbReference>
<feature type="chain" id="PRO_5039254713" description="DUF2752 domain-containing protein" evidence="2">
    <location>
        <begin position="24"/>
        <end position="135"/>
    </location>
</feature>
<feature type="transmembrane region" description="Helical" evidence="1">
    <location>
        <begin position="75"/>
        <end position="96"/>
    </location>
</feature>
<keyword evidence="2" id="KW-0732">Signal</keyword>
<feature type="signal peptide" evidence="2">
    <location>
        <begin position="1"/>
        <end position="23"/>
    </location>
</feature>
<keyword evidence="1" id="KW-0472">Membrane</keyword>
<protein>
    <recommendedName>
        <fullName evidence="5">DUF2752 domain-containing protein</fullName>
    </recommendedName>
</protein>
<reference evidence="4" key="1">
    <citation type="submission" date="2016-10" db="EMBL/GenBank/DDBJ databases">
        <authorList>
            <person name="Varghese N."/>
            <person name="Submissions S."/>
        </authorList>
    </citation>
    <scope>NUCLEOTIDE SEQUENCE [LARGE SCALE GENOMIC DNA]</scope>
    <source>
        <strain evidence="4">CGMCC 1.6963</strain>
    </source>
</reference>
<gene>
    <name evidence="3" type="ORF">SAMN05216199_3348</name>
</gene>
<dbReference type="OrthoDB" id="5966662at2"/>
<dbReference type="AlphaFoldDB" id="A0A1H9X1R5"/>
<accession>A0A1H9X1R5</accession>
<dbReference type="STRING" id="587636.SAMN05216199_3348"/>
<dbReference type="InterPro" id="IPR021215">
    <property type="entry name" value="DUF2752"/>
</dbReference>
<keyword evidence="1" id="KW-0812">Transmembrane</keyword>
<feature type="transmembrane region" description="Helical" evidence="1">
    <location>
        <begin position="108"/>
        <end position="127"/>
    </location>
</feature>
<evidence type="ECO:0000313" key="4">
    <source>
        <dbReference type="Proteomes" id="UP000199019"/>
    </source>
</evidence>
<keyword evidence="1" id="KW-1133">Transmembrane helix</keyword>
<evidence type="ECO:0008006" key="5">
    <source>
        <dbReference type="Google" id="ProtNLM"/>
    </source>
</evidence>
<dbReference type="Pfam" id="PF10825">
    <property type="entry name" value="DUF2752"/>
    <property type="match status" value="1"/>
</dbReference>
<dbReference type="Proteomes" id="UP000199019">
    <property type="component" value="Unassembled WGS sequence"/>
</dbReference>
<evidence type="ECO:0000313" key="3">
    <source>
        <dbReference type="EMBL" id="SES40148.1"/>
    </source>
</evidence>
<proteinExistence type="predicted"/>
<organism evidence="3 4">
    <name type="scientific">Pedococcus cremeus</name>
    <dbReference type="NCBI Taxonomy" id="587636"/>
    <lineage>
        <taxon>Bacteria</taxon>
        <taxon>Bacillati</taxon>
        <taxon>Actinomycetota</taxon>
        <taxon>Actinomycetes</taxon>
        <taxon>Micrococcales</taxon>
        <taxon>Intrasporangiaceae</taxon>
        <taxon>Pedococcus</taxon>
    </lineage>
</organism>
<name>A0A1H9X1R5_9MICO</name>
<evidence type="ECO:0000256" key="2">
    <source>
        <dbReference type="SAM" id="SignalP"/>
    </source>
</evidence>
<evidence type="ECO:0000256" key="1">
    <source>
        <dbReference type="SAM" id="Phobius"/>
    </source>
</evidence>
<dbReference type="EMBL" id="FOHB01000006">
    <property type="protein sequence ID" value="SES40148.1"/>
    <property type="molecule type" value="Genomic_DNA"/>
</dbReference>
<keyword evidence="4" id="KW-1185">Reference proteome</keyword>